<keyword evidence="5" id="KW-0966">Cell projection</keyword>
<dbReference type="PROSITE" id="PS51381">
    <property type="entry name" value="C2_B9"/>
    <property type="match status" value="1"/>
</dbReference>
<comment type="similarity">
    <text evidence="6">Belongs to the B9D family.</text>
</comment>
<dbReference type="Pfam" id="PF07162">
    <property type="entry name" value="B9-C2"/>
    <property type="match status" value="1"/>
</dbReference>
<keyword evidence="2" id="KW-0963">Cytoplasm</keyword>
<comment type="subcellular location">
    <subcellularLocation>
        <location evidence="1">Cytoplasm</location>
        <location evidence="1">Cytoskeleton</location>
        <location evidence="1">Cilium basal body</location>
    </subcellularLocation>
</comment>
<evidence type="ECO:0000256" key="8">
    <source>
        <dbReference type="SAM" id="MobiDB-lite"/>
    </source>
</evidence>
<keyword evidence="9" id="KW-1185">Reference proteome</keyword>
<dbReference type="PANTHER" id="PTHR12968:SF1">
    <property type="entry name" value="B9 DOMAIN-CONTAINING PROTEIN 1"/>
    <property type="match status" value="1"/>
</dbReference>
<keyword evidence="3" id="KW-0970">Cilium biogenesis/degradation</keyword>
<dbReference type="PANTHER" id="PTHR12968">
    <property type="entry name" value="B9 DOMAIN-CONTAINING"/>
    <property type="match status" value="1"/>
</dbReference>
<dbReference type="WBParaSite" id="SMUV_0000378501-mRNA-1">
    <property type="protein sequence ID" value="SMUV_0000378501-mRNA-1"/>
    <property type="gene ID" value="SMUV_0000378501"/>
</dbReference>
<dbReference type="GO" id="GO:0036038">
    <property type="term" value="C:MKS complex"/>
    <property type="evidence" value="ECO:0007669"/>
    <property type="project" value="TreeGrafter"/>
</dbReference>
<dbReference type="InterPro" id="IPR010796">
    <property type="entry name" value="C2_B9-type_dom"/>
</dbReference>
<evidence type="ECO:0000256" key="6">
    <source>
        <dbReference type="ARBA" id="ARBA00038411"/>
    </source>
</evidence>
<evidence type="ECO:0000256" key="7">
    <source>
        <dbReference type="ARBA" id="ARBA00039274"/>
    </source>
</evidence>
<feature type="region of interest" description="Disordered" evidence="8">
    <location>
        <begin position="187"/>
        <end position="253"/>
    </location>
</feature>
<dbReference type="Proteomes" id="UP000046393">
    <property type="component" value="Unplaced"/>
</dbReference>
<evidence type="ECO:0000256" key="3">
    <source>
        <dbReference type="ARBA" id="ARBA00022794"/>
    </source>
</evidence>
<name>A0A0N5AHD4_9BILA</name>
<accession>A0A0N5AHD4</accession>
<reference evidence="10" key="1">
    <citation type="submission" date="2017-02" db="UniProtKB">
        <authorList>
            <consortium name="WormBaseParasite"/>
        </authorList>
    </citation>
    <scope>IDENTIFICATION</scope>
</reference>
<evidence type="ECO:0000256" key="2">
    <source>
        <dbReference type="ARBA" id="ARBA00022490"/>
    </source>
</evidence>
<evidence type="ECO:0000256" key="1">
    <source>
        <dbReference type="ARBA" id="ARBA00004120"/>
    </source>
</evidence>
<dbReference type="GO" id="GO:0060271">
    <property type="term" value="P:cilium assembly"/>
    <property type="evidence" value="ECO:0007669"/>
    <property type="project" value="TreeGrafter"/>
</dbReference>
<evidence type="ECO:0000313" key="9">
    <source>
        <dbReference type="Proteomes" id="UP000046393"/>
    </source>
</evidence>
<evidence type="ECO:0000256" key="4">
    <source>
        <dbReference type="ARBA" id="ARBA00023212"/>
    </source>
</evidence>
<proteinExistence type="inferred from homology"/>
<protein>
    <recommendedName>
        <fullName evidence="7">B9 domain-containing protein 1</fullName>
    </recommendedName>
</protein>
<evidence type="ECO:0000256" key="5">
    <source>
        <dbReference type="ARBA" id="ARBA00023273"/>
    </source>
</evidence>
<organism evidence="9 10">
    <name type="scientific">Syphacia muris</name>
    <dbReference type="NCBI Taxonomy" id="451379"/>
    <lineage>
        <taxon>Eukaryota</taxon>
        <taxon>Metazoa</taxon>
        <taxon>Ecdysozoa</taxon>
        <taxon>Nematoda</taxon>
        <taxon>Chromadorea</taxon>
        <taxon>Rhabditida</taxon>
        <taxon>Spirurina</taxon>
        <taxon>Oxyuridomorpha</taxon>
        <taxon>Oxyuroidea</taxon>
        <taxon>Oxyuridae</taxon>
        <taxon>Syphacia</taxon>
    </lineage>
</organism>
<keyword evidence="4" id="KW-0206">Cytoskeleton</keyword>
<feature type="compositionally biased region" description="Basic and acidic residues" evidence="8">
    <location>
        <begin position="200"/>
        <end position="214"/>
    </location>
</feature>
<evidence type="ECO:0000313" key="10">
    <source>
        <dbReference type="WBParaSite" id="SMUV_0000378501-mRNA-1"/>
    </source>
</evidence>
<sequence>SYQWNVSVTVFFFQFISSNNYYLKYSYVYGTEWSQIAGLEEGLSSRCQKNCLQRRVTVALPIEATFKATNPFGWPQIVLSCYGTDSFGNDIVEGYGAVHIPTTPGKTVQTVPMFVPEASTNIQKFIGWMTGKRAEFIDPRTVASMTRVRSQGVVRINMQIILKDMRKLGYNFSERTTQPVLELPLRVSDESRTNQPPLRIPDEHKKSQIPKKEIAPQLNAAVKDASATNQQRRNLPIPPVTVKTENPTNTTTS</sequence>
<feature type="compositionally biased region" description="Low complexity" evidence="8">
    <location>
        <begin position="240"/>
        <end position="253"/>
    </location>
</feature>
<dbReference type="STRING" id="451379.A0A0N5AHD4"/>
<dbReference type="AlphaFoldDB" id="A0A0N5AHD4"/>